<organism evidence="3 4">
    <name type="scientific">Chloebia gouldiae</name>
    <name type="common">Gouldian finch</name>
    <name type="synonym">Erythrura gouldiae</name>
    <dbReference type="NCBI Taxonomy" id="44316"/>
    <lineage>
        <taxon>Eukaryota</taxon>
        <taxon>Metazoa</taxon>
        <taxon>Chordata</taxon>
        <taxon>Craniata</taxon>
        <taxon>Vertebrata</taxon>
        <taxon>Euteleostomi</taxon>
        <taxon>Archelosauria</taxon>
        <taxon>Archosauria</taxon>
        <taxon>Dinosauria</taxon>
        <taxon>Saurischia</taxon>
        <taxon>Theropoda</taxon>
        <taxon>Coelurosauria</taxon>
        <taxon>Aves</taxon>
        <taxon>Neognathae</taxon>
        <taxon>Neoaves</taxon>
        <taxon>Telluraves</taxon>
        <taxon>Australaves</taxon>
        <taxon>Passeriformes</taxon>
        <taxon>Passeroidea</taxon>
        <taxon>Passeridae</taxon>
        <taxon>Chloebia</taxon>
    </lineage>
</organism>
<proteinExistence type="predicted"/>
<evidence type="ECO:0000256" key="1">
    <source>
        <dbReference type="SAM" id="MobiDB-lite"/>
    </source>
</evidence>
<feature type="region of interest" description="Disordered" evidence="1">
    <location>
        <begin position="18"/>
        <end position="60"/>
    </location>
</feature>
<dbReference type="EMBL" id="QUSF01005407">
    <property type="protein sequence ID" value="RLV62759.1"/>
    <property type="molecule type" value="Genomic_DNA"/>
</dbReference>
<dbReference type="Proteomes" id="UP000276834">
    <property type="component" value="Unassembled WGS sequence"/>
</dbReference>
<sequence length="60" mass="7169">MGRVEKLRWDQEIGKIQVESGDWEDPGGTRRMERSRWDQEDPWKAEENRKIQENGKIQVG</sequence>
<dbReference type="AlphaFoldDB" id="A0A3L8Q6C7"/>
<name>A0A3L8Q6C7_CHLGU</name>
<gene>
    <name evidence="3" type="ORF">DV515_00018972</name>
    <name evidence="2" type="ORF">DV515_00018973</name>
</gene>
<dbReference type="EMBL" id="QUSF01005408">
    <property type="protein sequence ID" value="RLV62758.1"/>
    <property type="molecule type" value="Genomic_DNA"/>
</dbReference>
<protein>
    <submittedName>
        <fullName evidence="3">Uncharacterized protein</fullName>
    </submittedName>
</protein>
<evidence type="ECO:0000313" key="2">
    <source>
        <dbReference type="EMBL" id="RLV62758.1"/>
    </source>
</evidence>
<comment type="caution">
    <text evidence="3">The sequence shown here is derived from an EMBL/GenBank/DDBJ whole genome shotgun (WGS) entry which is preliminary data.</text>
</comment>
<accession>A0A3L8Q6C7</accession>
<evidence type="ECO:0000313" key="3">
    <source>
        <dbReference type="EMBL" id="RLV62759.1"/>
    </source>
</evidence>
<feature type="compositionally biased region" description="Basic and acidic residues" evidence="1">
    <location>
        <begin position="27"/>
        <end position="53"/>
    </location>
</feature>
<reference evidence="3 4" key="1">
    <citation type="journal article" date="2018" name="Proc. R. Soc. B">
        <title>A non-coding region near Follistatin controls head colour polymorphism in the Gouldian finch.</title>
        <authorList>
            <person name="Toomey M.B."/>
            <person name="Marques C.I."/>
            <person name="Andrade P."/>
            <person name="Araujo P.M."/>
            <person name="Sabatino S."/>
            <person name="Gazda M.A."/>
            <person name="Afonso S."/>
            <person name="Lopes R.J."/>
            <person name="Corbo J.C."/>
            <person name="Carneiro M."/>
        </authorList>
    </citation>
    <scope>NUCLEOTIDE SEQUENCE [LARGE SCALE GENOMIC DNA]</scope>
    <source>
        <strain evidence="3">Red01</strain>
        <tissue evidence="3">Muscle</tissue>
    </source>
</reference>
<reference evidence="3" key="2">
    <citation type="submission" date="2018-08" db="EMBL/GenBank/DDBJ databases">
        <authorList>
            <person name="Sabatino S.J."/>
        </authorList>
    </citation>
    <scope>NUCLEOTIDE SEQUENCE</scope>
    <source>
        <strain evidence="3">Red01</strain>
        <tissue evidence="3">Muscle</tissue>
    </source>
</reference>
<keyword evidence="4" id="KW-1185">Reference proteome</keyword>
<evidence type="ECO:0000313" key="4">
    <source>
        <dbReference type="Proteomes" id="UP000276834"/>
    </source>
</evidence>